<dbReference type="SUPFAM" id="SSF50331">
    <property type="entry name" value="MOP-like"/>
    <property type="match status" value="1"/>
</dbReference>
<protein>
    <recommendedName>
        <fullName evidence="7">Spermidine/putrescine import ATP-binding protein PotA</fullName>
        <ecNumber evidence="7">7.6.2.11</ecNumber>
    </recommendedName>
</protein>
<comment type="subunit">
    <text evidence="7">The complex is composed of two ATP-binding proteins (PotA), two transmembrane proteins (PotB and PotC) and a solute-binding protein (PotD).</text>
</comment>
<dbReference type="EMBL" id="BMZO01000002">
    <property type="protein sequence ID" value="GHC63660.1"/>
    <property type="molecule type" value="Genomic_DNA"/>
</dbReference>
<dbReference type="FunFam" id="3.40.50.300:FF:000133">
    <property type="entry name" value="Spermidine/putrescine import ATP-binding protein PotA"/>
    <property type="match status" value="1"/>
</dbReference>
<dbReference type="RefSeq" id="WP_189487646.1">
    <property type="nucleotide sequence ID" value="NZ_BMZO01000002.1"/>
</dbReference>
<comment type="catalytic activity">
    <reaction evidence="7">
        <text>ATP + H2O + polyamine-[polyamine-binding protein]Side 1 = ADP + phosphate + polyamineSide 2 + [polyamine-binding protein]Side 1.</text>
        <dbReference type="EC" id="7.6.2.11"/>
    </reaction>
</comment>
<dbReference type="Proteomes" id="UP000641137">
    <property type="component" value="Unassembled WGS sequence"/>
</dbReference>
<evidence type="ECO:0000256" key="1">
    <source>
        <dbReference type="ARBA" id="ARBA00022448"/>
    </source>
</evidence>
<dbReference type="InterPro" id="IPR008995">
    <property type="entry name" value="Mo/tungstate-bd_C_term_dom"/>
</dbReference>
<reference evidence="9" key="1">
    <citation type="journal article" date="2014" name="Int. J. Syst. Evol. Microbiol.">
        <title>Complete genome sequence of Corynebacterium casei LMG S-19264T (=DSM 44701T), isolated from a smear-ripened cheese.</title>
        <authorList>
            <consortium name="US DOE Joint Genome Institute (JGI-PGF)"/>
            <person name="Walter F."/>
            <person name="Albersmeier A."/>
            <person name="Kalinowski J."/>
            <person name="Ruckert C."/>
        </authorList>
    </citation>
    <scope>NUCLEOTIDE SEQUENCE</scope>
    <source>
        <strain evidence="9">KCTC 42097</strain>
    </source>
</reference>
<dbReference type="InterPro" id="IPR013611">
    <property type="entry name" value="Transp-assoc_OB_typ2"/>
</dbReference>
<keyword evidence="3 7" id="KW-0547">Nucleotide-binding</keyword>
<sequence length="354" mass="38703">MASFISVRNLRKRYGDFTALKDVSLDVHEGEFLALLGPSGCGKTTLLRSIAGFIDGLQGEILLDGKSMRYLQPNQRPVNTVFQNYALFPHLTVGENVAYGPRRNGQKKAAAAKLADESLATVGMKDFKDRYPSQLSGGQQQRVALARAIANRPKVLLLDEPLGALDLKLRKRMQIELKTLQQSLGMTFIFVTHDQEEALVMADRIAVMEAGEIVQIGTGREIYHNPASRYVADFIGDANLLECREIDGHLVAAGGAVKVERSEADRTAAKAIYLLRPEAIRVSPYESSSDSESLSVAGLIRDVVFVGNSTRLIVNVNDTEFVCQFPSAATGTQYAPGQNVFLTWAKDAGQVLSR</sequence>
<dbReference type="PANTHER" id="PTHR42781">
    <property type="entry name" value="SPERMIDINE/PUTRESCINE IMPORT ATP-BINDING PROTEIN POTA"/>
    <property type="match status" value="1"/>
</dbReference>
<dbReference type="SUPFAM" id="SSF52540">
    <property type="entry name" value="P-loop containing nucleoside triphosphate hydrolases"/>
    <property type="match status" value="1"/>
</dbReference>
<dbReference type="InterPro" id="IPR050093">
    <property type="entry name" value="ABC_SmlMolc_Importer"/>
</dbReference>
<dbReference type="GO" id="GO:0015417">
    <property type="term" value="F:ABC-type polyamine transporter activity"/>
    <property type="evidence" value="ECO:0007669"/>
    <property type="project" value="UniProtKB-EC"/>
</dbReference>
<dbReference type="Gene3D" id="3.40.50.300">
    <property type="entry name" value="P-loop containing nucleotide triphosphate hydrolases"/>
    <property type="match status" value="1"/>
</dbReference>
<keyword evidence="1 7" id="KW-0813">Transport</keyword>
<name>A0A8J3DGE5_9HYPH</name>
<keyword evidence="2 7" id="KW-1003">Cell membrane</keyword>
<dbReference type="InterPro" id="IPR003439">
    <property type="entry name" value="ABC_transporter-like_ATP-bd"/>
</dbReference>
<dbReference type="InterPro" id="IPR017871">
    <property type="entry name" value="ABC_transporter-like_CS"/>
</dbReference>
<feature type="domain" description="ABC transporter" evidence="8">
    <location>
        <begin position="5"/>
        <end position="235"/>
    </location>
</feature>
<keyword evidence="5 7" id="KW-1278">Translocase</keyword>
<comment type="caution">
    <text evidence="9">The sequence shown here is derived from an EMBL/GenBank/DDBJ whole genome shotgun (WGS) entry which is preliminary data.</text>
</comment>
<dbReference type="PANTHER" id="PTHR42781:SF4">
    <property type="entry name" value="SPERMIDINE_PUTRESCINE IMPORT ATP-BINDING PROTEIN POTA"/>
    <property type="match status" value="1"/>
</dbReference>
<dbReference type="Pfam" id="PF08402">
    <property type="entry name" value="TOBE_2"/>
    <property type="match status" value="1"/>
</dbReference>
<dbReference type="PROSITE" id="PS50893">
    <property type="entry name" value="ABC_TRANSPORTER_2"/>
    <property type="match status" value="1"/>
</dbReference>
<keyword evidence="6 7" id="KW-0472">Membrane</keyword>
<evidence type="ECO:0000256" key="3">
    <source>
        <dbReference type="ARBA" id="ARBA00022741"/>
    </source>
</evidence>
<dbReference type="InterPro" id="IPR005893">
    <property type="entry name" value="PotA-like"/>
</dbReference>
<dbReference type="GO" id="GO:0016887">
    <property type="term" value="F:ATP hydrolysis activity"/>
    <property type="evidence" value="ECO:0007669"/>
    <property type="project" value="InterPro"/>
</dbReference>
<keyword evidence="10" id="KW-1185">Reference proteome</keyword>
<evidence type="ECO:0000256" key="4">
    <source>
        <dbReference type="ARBA" id="ARBA00022840"/>
    </source>
</evidence>
<dbReference type="Pfam" id="PF00005">
    <property type="entry name" value="ABC_tran"/>
    <property type="match status" value="1"/>
</dbReference>
<accession>A0A8J3DGE5</accession>
<dbReference type="GO" id="GO:0015847">
    <property type="term" value="P:putrescine transport"/>
    <property type="evidence" value="ECO:0007669"/>
    <property type="project" value="UniProtKB-ARBA"/>
</dbReference>
<organism evidence="9 10">
    <name type="scientific">Limoniibacter endophyticus</name>
    <dbReference type="NCBI Taxonomy" id="1565040"/>
    <lineage>
        <taxon>Bacteria</taxon>
        <taxon>Pseudomonadati</taxon>
        <taxon>Pseudomonadota</taxon>
        <taxon>Alphaproteobacteria</taxon>
        <taxon>Hyphomicrobiales</taxon>
        <taxon>Bartonellaceae</taxon>
        <taxon>Limoniibacter</taxon>
    </lineage>
</organism>
<dbReference type="PROSITE" id="PS00211">
    <property type="entry name" value="ABC_TRANSPORTER_1"/>
    <property type="match status" value="1"/>
</dbReference>
<dbReference type="SMART" id="SM00382">
    <property type="entry name" value="AAA"/>
    <property type="match status" value="1"/>
</dbReference>
<dbReference type="AlphaFoldDB" id="A0A8J3DGE5"/>
<evidence type="ECO:0000313" key="9">
    <source>
        <dbReference type="EMBL" id="GHC63660.1"/>
    </source>
</evidence>
<comment type="similarity">
    <text evidence="7">Belongs to the ABC transporter superfamily. Spermidine/putrescine importer (TC 3.A.1.11.1) family.</text>
</comment>
<evidence type="ECO:0000313" key="10">
    <source>
        <dbReference type="Proteomes" id="UP000641137"/>
    </source>
</evidence>
<dbReference type="Gene3D" id="2.40.50.100">
    <property type="match status" value="1"/>
</dbReference>
<dbReference type="GO" id="GO:0005524">
    <property type="term" value="F:ATP binding"/>
    <property type="evidence" value="ECO:0007669"/>
    <property type="project" value="UniProtKB-KW"/>
</dbReference>
<evidence type="ECO:0000256" key="6">
    <source>
        <dbReference type="ARBA" id="ARBA00023136"/>
    </source>
</evidence>
<evidence type="ECO:0000256" key="2">
    <source>
        <dbReference type="ARBA" id="ARBA00022475"/>
    </source>
</evidence>
<proteinExistence type="inferred from homology"/>
<evidence type="ECO:0000256" key="7">
    <source>
        <dbReference type="RuleBase" id="RU364083"/>
    </source>
</evidence>
<evidence type="ECO:0000259" key="8">
    <source>
        <dbReference type="PROSITE" id="PS50893"/>
    </source>
</evidence>
<reference evidence="9" key="2">
    <citation type="submission" date="2020-09" db="EMBL/GenBank/DDBJ databases">
        <authorList>
            <person name="Sun Q."/>
            <person name="Kim S."/>
        </authorList>
    </citation>
    <scope>NUCLEOTIDE SEQUENCE</scope>
    <source>
        <strain evidence="9">KCTC 42097</strain>
    </source>
</reference>
<gene>
    <name evidence="7" type="primary">potA</name>
    <name evidence="9" type="ORF">GCM10010136_05160</name>
</gene>
<dbReference type="InterPro" id="IPR027417">
    <property type="entry name" value="P-loop_NTPase"/>
</dbReference>
<dbReference type="GO" id="GO:0043190">
    <property type="term" value="C:ATP-binding cassette (ABC) transporter complex"/>
    <property type="evidence" value="ECO:0007669"/>
    <property type="project" value="InterPro"/>
</dbReference>
<keyword evidence="4 7" id="KW-0067">ATP-binding</keyword>
<comment type="function">
    <text evidence="7">Part of the ABC transporter complex PotABCD involved in spermidine/putrescine import. Responsible for energy coupling to the transport system.</text>
</comment>
<evidence type="ECO:0000256" key="5">
    <source>
        <dbReference type="ARBA" id="ARBA00022967"/>
    </source>
</evidence>
<dbReference type="EC" id="7.6.2.11" evidence="7"/>
<dbReference type="InterPro" id="IPR003593">
    <property type="entry name" value="AAA+_ATPase"/>
</dbReference>
<dbReference type="NCBIfam" id="TIGR01187">
    <property type="entry name" value="potA"/>
    <property type="match status" value="1"/>
</dbReference>